<dbReference type="SMART" id="SM00448">
    <property type="entry name" value="REC"/>
    <property type="match status" value="1"/>
</dbReference>
<dbReference type="GO" id="GO:0016301">
    <property type="term" value="F:kinase activity"/>
    <property type="evidence" value="ECO:0007669"/>
    <property type="project" value="UniProtKB-KW"/>
</dbReference>
<name>A0A150WFR5_BDEBC</name>
<accession>A0A150WFR5</accession>
<evidence type="ECO:0000313" key="4">
    <source>
        <dbReference type="EMBL" id="KYG61876.1"/>
    </source>
</evidence>
<dbReference type="InterPro" id="IPR050595">
    <property type="entry name" value="Bact_response_regulator"/>
</dbReference>
<sequence>MAKILIVDDQRSVLLTLEALLGKDGHLVTACTNAVEALHSLAQSTFDLVITDAVMPGSGDGYALTRTIRKQPVLAKTPVILLTGKREKSDIEKGIESGVNDYVVKPIDPELLLAKIRNLLVKKPEDTIQFSSASVSFKAEWETKTEITALSELGVTISSSTAVPVGKILRVNSPLFEEIGIPKIPLRIDSCEELAGAEPLYKIHAHFVGITEKELSPIRLWIRSKRSY</sequence>
<dbReference type="PANTHER" id="PTHR44591:SF3">
    <property type="entry name" value="RESPONSE REGULATORY DOMAIN-CONTAINING PROTEIN"/>
    <property type="match status" value="1"/>
</dbReference>
<dbReference type="AlphaFoldDB" id="A0A150WFR5"/>
<dbReference type="Pfam" id="PF00072">
    <property type="entry name" value="Response_reg"/>
    <property type="match status" value="1"/>
</dbReference>
<dbReference type="PROSITE" id="PS50110">
    <property type="entry name" value="RESPONSE_REGULATORY"/>
    <property type="match status" value="1"/>
</dbReference>
<organism evidence="4 5">
    <name type="scientific">Bdellovibrio bacteriovorus</name>
    <dbReference type="NCBI Taxonomy" id="959"/>
    <lineage>
        <taxon>Bacteria</taxon>
        <taxon>Pseudomonadati</taxon>
        <taxon>Bdellovibrionota</taxon>
        <taxon>Bdellovibrionia</taxon>
        <taxon>Bdellovibrionales</taxon>
        <taxon>Pseudobdellovibrionaceae</taxon>
        <taxon>Bdellovibrio</taxon>
    </lineage>
</organism>
<evidence type="ECO:0000313" key="5">
    <source>
        <dbReference type="Proteomes" id="UP000075391"/>
    </source>
</evidence>
<proteinExistence type="predicted"/>
<keyword evidence="1 2" id="KW-0597">Phosphoprotein</keyword>
<dbReference type="GO" id="GO:0000160">
    <property type="term" value="P:phosphorelay signal transduction system"/>
    <property type="evidence" value="ECO:0007669"/>
    <property type="project" value="InterPro"/>
</dbReference>
<feature type="domain" description="Response regulatory" evidence="3">
    <location>
        <begin position="3"/>
        <end position="120"/>
    </location>
</feature>
<dbReference type="RefSeq" id="WP_063244022.1">
    <property type="nucleotide sequence ID" value="NZ_CP168967.1"/>
</dbReference>
<evidence type="ECO:0000256" key="2">
    <source>
        <dbReference type="PROSITE-ProRule" id="PRU00169"/>
    </source>
</evidence>
<feature type="modified residue" description="4-aspartylphosphate" evidence="2">
    <location>
        <position position="52"/>
    </location>
</feature>
<dbReference type="SUPFAM" id="SSF52172">
    <property type="entry name" value="CheY-like"/>
    <property type="match status" value="1"/>
</dbReference>
<dbReference type="OrthoDB" id="5291319at2"/>
<evidence type="ECO:0000256" key="1">
    <source>
        <dbReference type="ARBA" id="ARBA00022553"/>
    </source>
</evidence>
<keyword evidence="4" id="KW-0808">Transferase</keyword>
<dbReference type="InterPro" id="IPR011006">
    <property type="entry name" value="CheY-like_superfamily"/>
</dbReference>
<reference evidence="4 5" key="1">
    <citation type="submission" date="2016-03" db="EMBL/GenBank/DDBJ databases">
        <authorList>
            <person name="Ploux O."/>
        </authorList>
    </citation>
    <scope>NUCLEOTIDE SEQUENCE [LARGE SCALE GENOMIC DNA]</scope>
    <source>
        <strain evidence="4 5">BER2</strain>
    </source>
</reference>
<protein>
    <submittedName>
        <fullName evidence="4">Histidine kinase</fullName>
    </submittedName>
</protein>
<dbReference type="Proteomes" id="UP000075391">
    <property type="component" value="Unassembled WGS sequence"/>
</dbReference>
<dbReference type="InterPro" id="IPR001789">
    <property type="entry name" value="Sig_transdc_resp-reg_receiver"/>
</dbReference>
<dbReference type="Gene3D" id="3.40.50.2300">
    <property type="match status" value="1"/>
</dbReference>
<dbReference type="EMBL" id="LUKF01000016">
    <property type="protein sequence ID" value="KYG61876.1"/>
    <property type="molecule type" value="Genomic_DNA"/>
</dbReference>
<gene>
    <name evidence="4" type="ORF">AZI85_06590</name>
</gene>
<dbReference type="PANTHER" id="PTHR44591">
    <property type="entry name" value="STRESS RESPONSE REGULATOR PROTEIN 1"/>
    <property type="match status" value="1"/>
</dbReference>
<keyword evidence="4" id="KW-0418">Kinase</keyword>
<evidence type="ECO:0000259" key="3">
    <source>
        <dbReference type="PROSITE" id="PS50110"/>
    </source>
</evidence>
<comment type="caution">
    <text evidence="4">The sequence shown here is derived from an EMBL/GenBank/DDBJ whole genome shotgun (WGS) entry which is preliminary data.</text>
</comment>